<dbReference type="InterPro" id="IPR046869">
    <property type="entry name" value="SLM1/RGC1-like_PH"/>
</dbReference>
<keyword evidence="1" id="KW-0597">Phosphoprotein</keyword>
<dbReference type="SUPFAM" id="SSF50729">
    <property type="entry name" value="PH domain-like"/>
    <property type="match status" value="1"/>
</dbReference>
<keyword evidence="4" id="KW-1185">Reference proteome</keyword>
<evidence type="ECO:0000259" key="2">
    <source>
        <dbReference type="PROSITE" id="PS50003"/>
    </source>
</evidence>
<dbReference type="Gene3D" id="2.30.29.30">
    <property type="entry name" value="Pleckstrin-homology domain (PH domain)/Phosphotyrosine-binding domain (PTB)"/>
    <property type="match status" value="1"/>
</dbReference>
<evidence type="ECO:0000313" key="4">
    <source>
        <dbReference type="Proteomes" id="UP001147782"/>
    </source>
</evidence>
<sequence>MSAIKPPGEHKQQLGGLGGDIMRYCSTDEETILCSDSIETIDILLERLRAWKHVCEYLCSYVSATAKAQKSQSLEFETILKEMVKVYSVAQGNLNDSVLPMLERLLKEIKSEAKQLKAHRSNGPHLIEKAWRATQKHIILLAKSTRSYDAGTKHKIEQSHDPYLLRQGVDSRLHEQAMKEMNDQQENQEIQESFLWFEMHILQTVQCVLAKFFQFMGGQLDHLHAMYGDILGTAQLIRPDLEWLKFVERKNASPLNPEALERSSVYTTFPNKDHRATKPIIEGNLICQSHGINEDGYYVVTRAGYLYGFGRENNLNQRLAPNLSLYLPNCSIGSVDDVEFNVRGVDLSSRNPVNPFYTTYEFIFKAQSADEAEKWHSAMDEAIRQTTLFLSAPRDAEVA</sequence>
<dbReference type="GeneID" id="81442926"/>
<accession>A0A9W9UXG8</accession>
<dbReference type="Proteomes" id="UP001147782">
    <property type="component" value="Unassembled WGS sequence"/>
</dbReference>
<name>A0A9W9UXG8_9EURO</name>
<dbReference type="InterPro" id="IPR011993">
    <property type="entry name" value="PH-like_dom_sf"/>
</dbReference>
<dbReference type="PANTHER" id="PTHR31941:SF1">
    <property type="entry name" value="CYTOSKELETAL SIGNALING PROTEIN SLM1"/>
    <property type="match status" value="1"/>
</dbReference>
<proteinExistence type="predicted"/>
<dbReference type="RefSeq" id="XP_056549707.1">
    <property type="nucleotide sequence ID" value="XM_056703747.1"/>
</dbReference>
<feature type="domain" description="PH" evidence="2">
    <location>
        <begin position="278"/>
        <end position="384"/>
    </location>
</feature>
<evidence type="ECO:0000256" key="1">
    <source>
        <dbReference type="ARBA" id="ARBA00022553"/>
    </source>
</evidence>
<organism evidence="3 4">
    <name type="scientific">Penicillium cataractarum</name>
    <dbReference type="NCBI Taxonomy" id="2100454"/>
    <lineage>
        <taxon>Eukaryota</taxon>
        <taxon>Fungi</taxon>
        <taxon>Dikarya</taxon>
        <taxon>Ascomycota</taxon>
        <taxon>Pezizomycotina</taxon>
        <taxon>Eurotiomycetes</taxon>
        <taxon>Eurotiomycetidae</taxon>
        <taxon>Eurotiales</taxon>
        <taxon>Aspergillaceae</taxon>
        <taxon>Penicillium</taxon>
    </lineage>
</organism>
<evidence type="ECO:0000313" key="3">
    <source>
        <dbReference type="EMBL" id="KAJ5358421.1"/>
    </source>
</evidence>
<dbReference type="AlphaFoldDB" id="A0A9W9UXG8"/>
<dbReference type="Pfam" id="PF20399">
    <property type="entry name" value="PH_20"/>
    <property type="match status" value="1"/>
</dbReference>
<dbReference type="OrthoDB" id="5598057at2759"/>
<dbReference type="InterPro" id="IPR001849">
    <property type="entry name" value="PH_domain"/>
</dbReference>
<dbReference type="SMART" id="SM00233">
    <property type="entry name" value="PH"/>
    <property type="match status" value="1"/>
</dbReference>
<dbReference type="PANTHER" id="PTHR31941">
    <property type="entry name" value="CYTOSKELETAL SIGNALING PROTEIN SLM1"/>
    <property type="match status" value="1"/>
</dbReference>
<reference evidence="3" key="1">
    <citation type="submission" date="2022-11" db="EMBL/GenBank/DDBJ databases">
        <authorList>
            <person name="Petersen C."/>
        </authorList>
    </citation>
    <scope>NUCLEOTIDE SEQUENCE</scope>
    <source>
        <strain evidence="3">IBT 29864</strain>
    </source>
</reference>
<reference evidence="3" key="2">
    <citation type="journal article" date="2023" name="IMA Fungus">
        <title>Comparative genomic study of the Penicillium genus elucidates a diverse pangenome and 15 lateral gene transfer events.</title>
        <authorList>
            <person name="Petersen C."/>
            <person name="Sorensen T."/>
            <person name="Nielsen M.R."/>
            <person name="Sondergaard T.E."/>
            <person name="Sorensen J.L."/>
            <person name="Fitzpatrick D.A."/>
            <person name="Frisvad J.C."/>
            <person name="Nielsen K.L."/>
        </authorList>
    </citation>
    <scope>NUCLEOTIDE SEQUENCE</scope>
    <source>
        <strain evidence="3">IBT 29864</strain>
    </source>
</reference>
<dbReference type="EMBL" id="JAPZBS010000009">
    <property type="protein sequence ID" value="KAJ5358421.1"/>
    <property type="molecule type" value="Genomic_DNA"/>
</dbReference>
<dbReference type="Pfam" id="PF20400">
    <property type="entry name" value="BAR_4"/>
    <property type="match status" value="1"/>
</dbReference>
<protein>
    <recommendedName>
        <fullName evidence="2">PH domain-containing protein</fullName>
    </recommendedName>
</protein>
<dbReference type="PROSITE" id="PS50003">
    <property type="entry name" value="PH_DOMAIN"/>
    <property type="match status" value="1"/>
</dbReference>
<dbReference type="InterPro" id="IPR046868">
    <property type="entry name" value="BAR_4"/>
</dbReference>
<gene>
    <name evidence="3" type="ORF">N7496_010834</name>
</gene>
<comment type="caution">
    <text evidence="3">The sequence shown here is derived from an EMBL/GenBank/DDBJ whole genome shotgun (WGS) entry which is preliminary data.</text>
</comment>